<dbReference type="Pfam" id="PF25534">
    <property type="entry name" value="DUF7918"/>
    <property type="match status" value="1"/>
</dbReference>
<feature type="domain" description="DUF7918" evidence="1">
    <location>
        <begin position="42"/>
        <end position="187"/>
    </location>
</feature>
<proteinExistence type="predicted"/>
<dbReference type="InterPro" id="IPR057678">
    <property type="entry name" value="DUF7918"/>
</dbReference>
<gene>
    <name evidence="2" type="primary">I1S802</name>
</gene>
<sequence>MLHFGYEVWIADGRKEPLPEYDVKLEGEDGKTMVFQVRWKDYNGPAANHKTMRVYLDGHAAGKTNCPPGSSGKRLGIRTASADTYQPYQFSDLQTTDEDGALWAAEKLGLIELHVVYVHPYAEKAAFRPARFAGTASVHERSKKAGAHCVALGKAVRMPKGLHERVKSTPLDSNASPAAKFVFRYRPAGLLVHSNPPGAGPNALER</sequence>
<dbReference type="AlphaFoldDB" id="A0A5K1JUA1"/>
<protein>
    <submittedName>
        <fullName evidence="2">AAA_12 domain-containing protein</fullName>
    </submittedName>
</protein>
<organism evidence="2">
    <name type="scientific">Ganoderma boninense</name>
    <dbReference type="NCBI Taxonomy" id="34458"/>
    <lineage>
        <taxon>Eukaryota</taxon>
        <taxon>Fungi</taxon>
        <taxon>Dikarya</taxon>
        <taxon>Basidiomycota</taxon>
        <taxon>Agaricomycotina</taxon>
        <taxon>Agaricomycetes</taxon>
        <taxon>Polyporales</taxon>
        <taxon>Polyporaceae</taxon>
        <taxon>Ganoderma</taxon>
    </lineage>
</organism>
<accession>A0A5K1JUA1</accession>
<reference evidence="2" key="1">
    <citation type="submission" date="2019-10" db="EMBL/GenBank/DDBJ databases">
        <authorList>
            <person name="Nor Muhammad N."/>
        </authorList>
    </citation>
    <scope>NUCLEOTIDE SEQUENCE</scope>
</reference>
<evidence type="ECO:0000259" key="1">
    <source>
        <dbReference type="Pfam" id="PF25534"/>
    </source>
</evidence>
<dbReference type="EMBL" id="LR724724">
    <property type="protein sequence ID" value="VWO95335.1"/>
    <property type="molecule type" value="Genomic_DNA"/>
</dbReference>
<name>A0A5K1JUA1_9APHY</name>
<evidence type="ECO:0000313" key="2">
    <source>
        <dbReference type="EMBL" id="VWO95335.1"/>
    </source>
</evidence>